<organism evidence="3">
    <name type="scientific">Sus scrofa</name>
    <name type="common">Pig</name>
    <dbReference type="NCBI Taxonomy" id="9823"/>
    <lineage>
        <taxon>Eukaryota</taxon>
        <taxon>Metazoa</taxon>
        <taxon>Chordata</taxon>
        <taxon>Craniata</taxon>
        <taxon>Vertebrata</taxon>
        <taxon>Euteleostomi</taxon>
        <taxon>Mammalia</taxon>
        <taxon>Eutheria</taxon>
        <taxon>Laurasiatheria</taxon>
        <taxon>Artiodactyla</taxon>
        <taxon>Suina</taxon>
        <taxon>Suidae</taxon>
        <taxon>Sus</taxon>
    </lineage>
</organism>
<feature type="compositionally biased region" description="Basic and acidic residues" evidence="1">
    <location>
        <begin position="115"/>
        <end position="127"/>
    </location>
</feature>
<sequence>MKGFSNLVLLELLKVAVKQNCFPHALHVYAFCSLFVPCCSTKHKMSLNTGTYILQGWAFLGDKTSLRFLICDIPSANMPYSEGVSSSSFPCQETRPGPSARPPPSAPPAGADRPQPSDRAGRGTETPRRRRCPDPQARPGRCAQSLLLLLRSPTPRSQRRTD</sequence>
<name>A0A480FUC6_PIG</name>
<feature type="compositionally biased region" description="Low complexity" evidence="1">
    <location>
        <begin position="144"/>
        <end position="156"/>
    </location>
</feature>
<dbReference type="AlphaFoldDB" id="A0A480FUC6"/>
<feature type="signal peptide" evidence="2">
    <location>
        <begin position="1"/>
        <end position="18"/>
    </location>
</feature>
<evidence type="ECO:0000313" key="3">
    <source>
        <dbReference type="EMBL" id="HDA03556.1"/>
    </source>
</evidence>
<feature type="chain" id="PRO_5036114706" evidence="2">
    <location>
        <begin position="19"/>
        <end position="162"/>
    </location>
</feature>
<feature type="region of interest" description="Disordered" evidence="1">
    <location>
        <begin position="80"/>
        <end position="162"/>
    </location>
</feature>
<evidence type="ECO:0000256" key="2">
    <source>
        <dbReference type="SAM" id="SignalP"/>
    </source>
</evidence>
<proteinExistence type="predicted"/>
<dbReference type="EMBL" id="DQIR01048080">
    <property type="protein sequence ID" value="HDA03556.1"/>
    <property type="molecule type" value="Transcribed_RNA"/>
</dbReference>
<evidence type="ECO:0000256" key="1">
    <source>
        <dbReference type="SAM" id="MobiDB-lite"/>
    </source>
</evidence>
<reference evidence="3" key="1">
    <citation type="journal article" date="2019" name="PeerJ">
        <title>Genes of the pig, Sus scrofa, reconstructed with EvidentialGene.</title>
        <authorList>
            <person name="Gilbert D.G."/>
        </authorList>
    </citation>
    <scope>NUCLEOTIDE SEQUENCE</scope>
</reference>
<keyword evidence="2" id="KW-0732">Signal</keyword>
<dbReference type="EMBL" id="DQIR01066086">
    <property type="protein sequence ID" value="HDA21562.1"/>
    <property type="molecule type" value="Transcribed_RNA"/>
</dbReference>
<protein>
    <submittedName>
        <fullName evidence="3">Uncharacterized protein</fullName>
    </submittedName>
</protein>
<accession>A0A480FUC6</accession>